<sequence length="326" mass="36652">MPSVMYHFNCYISLKRDLMYRIEEDFNATVGKRKEQFKQKLCCEILGQIQMPERMIQDIDISPGSIIVTVMLVDTDVKTAKEVIPAIAHALLNGDLNLHDLDNQKLNVPPQTVTIIEPYRPEKSNVVVYAVVASVIVSMLGIMSLVIGAFVIKRKKETEKMRKQQLRTVTLGVPTYRQFQFEHSIDGTEASLARYRSNYPTMGTAGTLMMGSAMNMGFTLGSRPGVRHETQIINSEYLHPDISYNASQASGRKKKKQPQEMQRAGSRGRLLNREETAFGDQDSGIVDGCISVSDDRNLRQRNRDKKNLNGSEMDFDVLPGTPTDDS</sequence>
<evidence type="ECO:0000313" key="3">
    <source>
        <dbReference type="EMBL" id="KDR08702.1"/>
    </source>
</evidence>
<organism evidence="3 4">
    <name type="scientific">Zootermopsis nevadensis</name>
    <name type="common">Dampwood termite</name>
    <dbReference type="NCBI Taxonomy" id="136037"/>
    <lineage>
        <taxon>Eukaryota</taxon>
        <taxon>Metazoa</taxon>
        <taxon>Ecdysozoa</taxon>
        <taxon>Arthropoda</taxon>
        <taxon>Hexapoda</taxon>
        <taxon>Insecta</taxon>
        <taxon>Pterygota</taxon>
        <taxon>Neoptera</taxon>
        <taxon>Polyneoptera</taxon>
        <taxon>Dictyoptera</taxon>
        <taxon>Blattodea</taxon>
        <taxon>Blattoidea</taxon>
        <taxon>Termitoidae</taxon>
        <taxon>Termopsidae</taxon>
        <taxon>Zootermopsis</taxon>
    </lineage>
</organism>
<dbReference type="EMBL" id="KK853306">
    <property type="protein sequence ID" value="KDR08702.1"/>
    <property type="molecule type" value="Genomic_DNA"/>
</dbReference>
<reference evidence="3 4" key="1">
    <citation type="journal article" date="2014" name="Nat. Commun.">
        <title>Molecular traces of alternative social organization in a termite genome.</title>
        <authorList>
            <person name="Terrapon N."/>
            <person name="Li C."/>
            <person name="Robertson H.M."/>
            <person name="Ji L."/>
            <person name="Meng X."/>
            <person name="Booth W."/>
            <person name="Chen Z."/>
            <person name="Childers C.P."/>
            <person name="Glastad K.M."/>
            <person name="Gokhale K."/>
            <person name="Gowin J."/>
            <person name="Gronenberg W."/>
            <person name="Hermansen R.A."/>
            <person name="Hu H."/>
            <person name="Hunt B.G."/>
            <person name="Huylmans A.K."/>
            <person name="Khalil S.M."/>
            <person name="Mitchell R.D."/>
            <person name="Munoz-Torres M.C."/>
            <person name="Mustard J.A."/>
            <person name="Pan H."/>
            <person name="Reese J.T."/>
            <person name="Scharf M.E."/>
            <person name="Sun F."/>
            <person name="Vogel H."/>
            <person name="Xiao J."/>
            <person name="Yang W."/>
            <person name="Yang Z."/>
            <person name="Yang Z."/>
            <person name="Zhou J."/>
            <person name="Zhu J."/>
            <person name="Brent C.S."/>
            <person name="Elsik C.G."/>
            <person name="Goodisman M.A."/>
            <person name="Liberles D.A."/>
            <person name="Roe R.M."/>
            <person name="Vargo E.L."/>
            <person name="Vilcinskas A."/>
            <person name="Wang J."/>
            <person name="Bornberg-Bauer E."/>
            <person name="Korb J."/>
            <person name="Zhang G."/>
            <person name="Liebig J."/>
        </authorList>
    </citation>
    <scope>NUCLEOTIDE SEQUENCE [LARGE SCALE GENOMIC DNA]</scope>
    <source>
        <tissue evidence="3">Whole organism</tissue>
    </source>
</reference>
<protein>
    <submittedName>
        <fullName evidence="3">Uncharacterized protein</fullName>
    </submittedName>
</protein>
<keyword evidence="2" id="KW-0812">Transmembrane</keyword>
<keyword evidence="4" id="KW-1185">Reference proteome</keyword>
<dbReference type="Proteomes" id="UP000027135">
    <property type="component" value="Unassembled WGS sequence"/>
</dbReference>
<dbReference type="OrthoDB" id="8178002at2759"/>
<gene>
    <name evidence="3" type="ORF">L798_01666</name>
</gene>
<dbReference type="InParanoid" id="A0A067QJ10"/>
<name>A0A067QJ10_ZOONE</name>
<accession>A0A067QJ10</accession>
<dbReference type="AlphaFoldDB" id="A0A067QJ10"/>
<evidence type="ECO:0000313" key="4">
    <source>
        <dbReference type="Proteomes" id="UP000027135"/>
    </source>
</evidence>
<evidence type="ECO:0000256" key="2">
    <source>
        <dbReference type="SAM" id="Phobius"/>
    </source>
</evidence>
<proteinExistence type="predicted"/>
<keyword evidence="2" id="KW-1133">Transmembrane helix</keyword>
<feature type="region of interest" description="Disordered" evidence="1">
    <location>
        <begin position="247"/>
        <end position="326"/>
    </location>
</feature>
<feature type="transmembrane region" description="Helical" evidence="2">
    <location>
        <begin position="126"/>
        <end position="152"/>
    </location>
</feature>
<keyword evidence="2" id="KW-0472">Membrane</keyword>
<evidence type="ECO:0000256" key="1">
    <source>
        <dbReference type="SAM" id="MobiDB-lite"/>
    </source>
</evidence>